<gene>
    <name evidence="1" type="ORF">K441DRAFT_597748</name>
</gene>
<sequence>MHELLLFGQVPRSRHEQVLKILAGIAAMQPQRVIERHVVYKPQREPEEPGSNLRRGGSQGVAQKQAKQTAAKDLYFTQLVQSVSEGDFTTYKNTPNGPSNSKAAGGVGDSTSKNKWTFQFHDVPDTGDKGATVRMTSSTDVVEGDPHAYMVALGNNYVSEYYVEGHRFVHKDIVILLHRILQEPGIQPGQTSPKPSLPVFDSLKPLDPSGGYILQASIRVQDLGRPGILDMGVEELKGFKNLIKGCVELDVPDRLLLDTRVKYQPKPFVVPRPTTTPAQSATR</sequence>
<evidence type="ECO:0000313" key="1">
    <source>
        <dbReference type="EMBL" id="OCK86786.1"/>
    </source>
</evidence>
<accession>A0ACC8EKS4</accession>
<name>A0ACC8EKS4_9PEZI</name>
<dbReference type="EMBL" id="KV748285">
    <property type="protein sequence ID" value="OCK86786.1"/>
    <property type="molecule type" value="Genomic_DNA"/>
</dbReference>
<proteinExistence type="predicted"/>
<evidence type="ECO:0000313" key="2">
    <source>
        <dbReference type="Proteomes" id="UP000250078"/>
    </source>
</evidence>
<organism evidence="1 2">
    <name type="scientific">Cenococcum geophilum 1.58</name>
    <dbReference type="NCBI Taxonomy" id="794803"/>
    <lineage>
        <taxon>Eukaryota</taxon>
        <taxon>Fungi</taxon>
        <taxon>Dikarya</taxon>
        <taxon>Ascomycota</taxon>
        <taxon>Pezizomycotina</taxon>
        <taxon>Dothideomycetes</taxon>
        <taxon>Pleosporomycetidae</taxon>
        <taxon>Gloniales</taxon>
        <taxon>Gloniaceae</taxon>
        <taxon>Cenococcum</taxon>
    </lineage>
</organism>
<protein>
    <submittedName>
        <fullName evidence="1">Uncharacterized protein</fullName>
    </submittedName>
</protein>
<keyword evidence="2" id="KW-1185">Reference proteome</keyword>
<dbReference type="Proteomes" id="UP000250078">
    <property type="component" value="Unassembled WGS sequence"/>
</dbReference>
<reference evidence="1 2" key="1">
    <citation type="journal article" date="2016" name="Nat. Commun.">
        <title>Ectomycorrhizal ecology is imprinted in the genome of the dominant symbiotic fungus Cenococcum geophilum.</title>
        <authorList>
            <consortium name="DOE Joint Genome Institute"/>
            <person name="Peter M."/>
            <person name="Kohler A."/>
            <person name="Ohm R.A."/>
            <person name="Kuo A."/>
            <person name="Krutzmann J."/>
            <person name="Morin E."/>
            <person name="Arend M."/>
            <person name="Barry K.W."/>
            <person name="Binder M."/>
            <person name="Choi C."/>
            <person name="Clum A."/>
            <person name="Copeland A."/>
            <person name="Grisel N."/>
            <person name="Haridas S."/>
            <person name="Kipfer T."/>
            <person name="LaButti K."/>
            <person name="Lindquist E."/>
            <person name="Lipzen A."/>
            <person name="Maire R."/>
            <person name="Meier B."/>
            <person name="Mihaltcheva S."/>
            <person name="Molinier V."/>
            <person name="Murat C."/>
            <person name="Poggeler S."/>
            <person name="Quandt C.A."/>
            <person name="Sperisen C."/>
            <person name="Tritt A."/>
            <person name="Tisserant E."/>
            <person name="Crous P.W."/>
            <person name="Henrissat B."/>
            <person name="Nehls U."/>
            <person name="Egli S."/>
            <person name="Spatafora J.W."/>
            <person name="Grigoriev I.V."/>
            <person name="Martin F.M."/>
        </authorList>
    </citation>
    <scope>NUCLEOTIDE SEQUENCE [LARGE SCALE GENOMIC DNA]</scope>
    <source>
        <strain evidence="1 2">1.58</strain>
    </source>
</reference>